<feature type="region of interest" description="Disordered" evidence="1">
    <location>
        <begin position="104"/>
        <end position="221"/>
    </location>
</feature>
<dbReference type="AlphaFoldDB" id="A0A7W4ZLY7"/>
<feature type="compositionally biased region" description="Polar residues" evidence="1">
    <location>
        <begin position="151"/>
        <end position="165"/>
    </location>
</feature>
<comment type="caution">
    <text evidence="2">The sequence shown here is derived from an EMBL/GenBank/DDBJ whole genome shotgun (WGS) entry which is preliminary data.</text>
</comment>
<name>A0A7W4ZLY7_9ACTN</name>
<dbReference type="EMBL" id="JACHXE010000001">
    <property type="protein sequence ID" value="MBB3074934.1"/>
    <property type="molecule type" value="Genomic_DNA"/>
</dbReference>
<proteinExistence type="predicted"/>
<feature type="region of interest" description="Disordered" evidence="1">
    <location>
        <begin position="1"/>
        <end position="44"/>
    </location>
</feature>
<gene>
    <name evidence="2" type="ORF">FHS41_001403</name>
</gene>
<feature type="compositionally biased region" description="Basic and acidic residues" evidence="1">
    <location>
        <begin position="1"/>
        <end position="16"/>
    </location>
</feature>
<reference evidence="2 3" key="1">
    <citation type="submission" date="2020-08" db="EMBL/GenBank/DDBJ databases">
        <title>Genomic Encyclopedia of Type Strains, Phase III (KMG-III): the genomes of soil and plant-associated and newly described type strains.</title>
        <authorList>
            <person name="Whitman W."/>
        </authorList>
    </citation>
    <scope>NUCLEOTIDE SEQUENCE [LARGE SCALE GENOMIC DNA]</scope>
    <source>
        <strain evidence="2 3">CECT 3237</strain>
    </source>
</reference>
<keyword evidence="3" id="KW-1185">Reference proteome</keyword>
<dbReference type="Proteomes" id="UP000572907">
    <property type="component" value="Unassembled WGS sequence"/>
</dbReference>
<evidence type="ECO:0000256" key="1">
    <source>
        <dbReference type="SAM" id="MobiDB-lite"/>
    </source>
</evidence>
<evidence type="ECO:0000313" key="3">
    <source>
        <dbReference type="Proteomes" id="UP000572907"/>
    </source>
</evidence>
<feature type="compositionally biased region" description="Basic residues" evidence="1">
    <location>
        <begin position="107"/>
        <end position="116"/>
    </location>
</feature>
<accession>A0A7W4ZLY7</accession>
<sequence>MQRCHDLAARGTKRPEAAAPRMTAPPRSEQTGDRRTCRLGGGGGAADVLKATSVVPAEQQRAGNGQGTGDRADDRLARLAELVFLPAPHRRVVGVVEPLGDHSLHSDRRHVSHSRRTSASVVDGHSAHGAMSRRAANTDSSVARRRRYGQQVVSVPGSRSRSNATKWAGHSSAARAARPRAGQAGSAAARTRGGPRCPIRPARPARSSGRCTAPPTTSGNGPPCRCRAWNAAPLARSTETRARVPLRLCAVDCRPSGLAAPELRCSLVGSVLLRNCCLPVPGPCGSP</sequence>
<evidence type="ECO:0000313" key="2">
    <source>
        <dbReference type="EMBL" id="MBB3074934.1"/>
    </source>
</evidence>
<feature type="compositionally biased region" description="Low complexity" evidence="1">
    <location>
        <begin position="168"/>
        <end position="211"/>
    </location>
</feature>
<organism evidence="2 3">
    <name type="scientific">Streptomyces violarus</name>
    <dbReference type="NCBI Taxonomy" id="67380"/>
    <lineage>
        <taxon>Bacteria</taxon>
        <taxon>Bacillati</taxon>
        <taxon>Actinomycetota</taxon>
        <taxon>Actinomycetes</taxon>
        <taxon>Kitasatosporales</taxon>
        <taxon>Streptomycetaceae</taxon>
        <taxon>Streptomyces</taxon>
    </lineage>
</organism>
<protein>
    <submittedName>
        <fullName evidence="2">Uncharacterized protein</fullName>
    </submittedName>
</protein>